<proteinExistence type="predicted"/>
<evidence type="ECO:0000313" key="12">
    <source>
        <dbReference type="EMBL" id="KAB3527282.1"/>
    </source>
</evidence>
<organism evidence="12 13">
    <name type="scientific">Alkaliphilus serpentinus</name>
    <dbReference type="NCBI Taxonomy" id="1482731"/>
    <lineage>
        <taxon>Bacteria</taxon>
        <taxon>Bacillati</taxon>
        <taxon>Bacillota</taxon>
        <taxon>Clostridia</taxon>
        <taxon>Peptostreptococcales</taxon>
        <taxon>Natronincolaceae</taxon>
        <taxon>Alkaliphilus</taxon>
    </lineage>
</organism>
<keyword evidence="5" id="KW-0413">Isomerase</keyword>
<dbReference type="InterPro" id="IPR048228">
    <property type="entry name" value="HelD_bacillota"/>
</dbReference>
<dbReference type="Pfam" id="PF13538">
    <property type="entry name" value="UvrD_C_2"/>
    <property type="match status" value="1"/>
</dbReference>
<dbReference type="InterPro" id="IPR014017">
    <property type="entry name" value="DNA_helicase_UvrD-like_C"/>
</dbReference>
<evidence type="ECO:0000256" key="1">
    <source>
        <dbReference type="ARBA" id="ARBA00022741"/>
    </source>
</evidence>
<feature type="coiled-coil region" evidence="10">
    <location>
        <begin position="385"/>
        <end position="424"/>
    </location>
</feature>
<evidence type="ECO:0000256" key="8">
    <source>
        <dbReference type="ARBA" id="ARBA00048988"/>
    </source>
</evidence>
<comment type="catalytic activity">
    <reaction evidence="8">
        <text>ATP + H2O = ADP + phosphate + H(+)</text>
        <dbReference type="Rhea" id="RHEA:13065"/>
        <dbReference type="ChEBI" id="CHEBI:15377"/>
        <dbReference type="ChEBI" id="CHEBI:15378"/>
        <dbReference type="ChEBI" id="CHEBI:30616"/>
        <dbReference type="ChEBI" id="CHEBI:43474"/>
        <dbReference type="ChEBI" id="CHEBI:456216"/>
        <dbReference type="EC" id="5.6.2.4"/>
    </reaction>
</comment>
<comment type="caution">
    <text evidence="12">The sequence shown here is derived from an EMBL/GenBank/DDBJ whole genome shotgun (WGS) entry which is preliminary data.</text>
</comment>
<keyword evidence="13" id="KW-1185">Reference proteome</keyword>
<dbReference type="GO" id="GO:0000725">
    <property type="term" value="P:recombinational repair"/>
    <property type="evidence" value="ECO:0007669"/>
    <property type="project" value="TreeGrafter"/>
</dbReference>
<dbReference type="InterPro" id="IPR000212">
    <property type="entry name" value="DNA_helicase_UvrD/REP"/>
</dbReference>
<evidence type="ECO:0000256" key="4">
    <source>
        <dbReference type="ARBA" id="ARBA00022840"/>
    </source>
</evidence>
<evidence type="ECO:0000256" key="9">
    <source>
        <dbReference type="PROSITE-ProRule" id="PRU00560"/>
    </source>
</evidence>
<dbReference type="InterPro" id="IPR014016">
    <property type="entry name" value="UvrD-like_ATP-bd"/>
</dbReference>
<keyword evidence="3 9" id="KW-0347">Helicase</keyword>
<evidence type="ECO:0000313" key="13">
    <source>
        <dbReference type="Proteomes" id="UP000465601"/>
    </source>
</evidence>
<dbReference type="InterPro" id="IPR027417">
    <property type="entry name" value="P-loop_NTPase"/>
</dbReference>
<evidence type="ECO:0000259" key="11">
    <source>
        <dbReference type="PROSITE" id="PS51198"/>
    </source>
</evidence>
<dbReference type="GO" id="GO:0005829">
    <property type="term" value="C:cytosol"/>
    <property type="evidence" value="ECO:0007669"/>
    <property type="project" value="TreeGrafter"/>
</dbReference>
<dbReference type="InterPro" id="IPR027785">
    <property type="entry name" value="UvrD-like_helicase_C"/>
</dbReference>
<dbReference type="GO" id="GO:0016787">
    <property type="term" value="F:hydrolase activity"/>
    <property type="evidence" value="ECO:0007669"/>
    <property type="project" value="UniProtKB-UniRule"/>
</dbReference>
<dbReference type="OrthoDB" id="9787585at2"/>
<dbReference type="GO" id="GO:0003677">
    <property type="term" value="F:DNA binding"/>
    <property type="evidence" value="ECO:0007669"/>
    <property type="project" value="InterPro"/>
</dbReference>
<evidence type="ECO:0000256" key="7">
    <source>
        <dbReference type="ARBA" id="ARBA00034808"/>
    </source>
</evidence>
<keyword evidence="1 9" id="KW-0547">Nucleotide-binding</keyword>
<evidence type="ECO:0000256" key="5">
    <source>
        <dbReference type="ARBA" id="ARBA00023235"/>
    </source>
</evidence>
<dbReference type="EMBL" id="WBZB01000044">
    <property type="protein sequence ID" value="KAB3527282.1"/>
    <property type="molecule type" value="Genomic_DNA"/>
</dbReference>
<dbReference type="Proteomes" id="UP000465601">
    <property type="component" value="Unassembled WGS sequence"/>
</dbReference>
<dbReference type="RefSeq" id="WP_151866692.1">
    <property type="nucleotide sequence ID" value="NZ_WBZB01000044.1"/>
</dbReference>
<dbReference type="PANTHER" id="PTHR11070:SF17">
    <property type="entry name" value="DNA HELICASE IV"/>
    <property type="match status" value="1"/>
</dbReference>
<dbReference type="SUPFAM" id="SSF52540">
    <property type="entry name" value="P-loop containing nucleoside triphosphate hydrolases"/>
    <property type="match status" value="1"/>
</dbReference>
<evidence type="ECO:0000256" key="6">
    <source>
        <dbReference type="ARBA" id="ARBA00034617"/>
    </source>
</evidence>
<gene>
    <name evidence="12" type="ORF">F8153_12525</name>
</gene>
<dbReference type="Gene3D" id="3.40.50.300">
    <property type="entry name" value="P-loop containing nucleotide triphosphate hydrolases"/>
    <property type="match status" value="3"/>
</dbReference>
<keyword evidence="4 9" id="KW-0067">ATP-binding</keyword>
<comment type="catalytic activity">
    <reaction evidence="6">
        <text>Couples ATP hydrolysis with the unwinding of duplex DNA by translocating in the 3'-5' direction.</text>
        <dbReference type="EC" id="5.6.2.4"/>
    </reaction>
</comment>
<name>A0A833M8T5_9FIRM</name>
<feature type="domain" description="UvrD-like helicase ATP-binding" evidence="11">
    <location>
        <begin position="197"/>
        <end position="601"/>
    </location>
</feature>
<feature type="binding site" evidence="9">
    <location>
        <begin position="218"/>
        <end position="225"/>
    </location>
    <ligand>
        <name>ATP</name>
        <dbReference type="ChEBI" id="CHEBI:30616"/>
    </ligand>
</feature>
<dbReference type="PANTHER" id="PTHR11070">
    <property type="entry name" value="UVRD / RECB / PCRA DNA HELICASE FAMILY MEMBER"/>
    <property type="match status" value="1"/>
</dbReference>
<sequence>MSLKNHPDYEIEVNRLEYTKEYIDKTLDATEEYRKLYKENIKEAMLNLDYLDSSQSYISILINTKFMEMADRNYESLSRSRNKPYFARIDFRQKGEETIDKIYLGKTSLFRAEDSIPLIVDWRSPIANVYYEGRLGETSYEVEGNTQEGELLLKRQYSIEEGELQSILDIDLTTNDAFLQASLEANAEDKLKDIASTIQAEQNRVIRADMAKPLIVQGVAGSGKTTIALHRIAYFIYTYEKTFHPENFMIIAPNRLFLNYISEVLPELGVERVKQTTYVDFMTELVGTDYKIHGESNKLILLMNQKVANKASDHLSLLKWATAFKGSLEFKNIIDSFVEIIEDQFTPSIDFTFDGIVLMKAEEVKKMFIEELTYLPLYKRIPEIKKTLRNRLKLIKKEVLRKTEEGYDREIQRLRDTLEVNENRRRKIVELIDKRDNKLKKLTNTSKVLVKSYISKFPKKELFDYYSEFMNNMELFLRHEGKDLSSKQISYLTSKTLDLLANKTFQLEDLAPLVYLRYRIFGFDKKIEVNSVVVDEAQDFSLFQIYTLKEILKTNMITLLGDISQGIHSYRGIQSWEEVLDQVFDRQRSNYMTLVQSYRTTIEVMNLANEVIKKLNNPNIVLAKPVIRHGDKPFVKAFTEETSLMKDIEMKVLEMQERNYKSIAILCKTNGDCNKIKKYLDKHSEIRALLLDEKMINYNAGVMIVPSHLAKGLEFDAVIIACINDGYEENDLDIKLLYVAITRTLHRLFICYMKNKLPILSNMDDELITHIQ</sequence>
<dbReference type="AlphaFoldDB" id="A0A833M8T5"/>
<reference evidence="12 13" key="1">
    <citation type="submission" date="2019-10" db="EMBL/GenBank/DDBJ databases">
        <title>Alkaliphilus serpentinus sp. nov. and Alkaliphilus pronyensis sp. nov., two novel anaerobic alkaliphilic species isolated from the serpentinized-hosted hydrothermal field of the Prony Bay (New Caledonia).</title>
        <authorList>
            <person name="Postec A."/>
        </authorList>
    </citation>
    <scope>NUCLEOTIDE SEQUENCE [LARGE SCALE GENOMIC DNA]</scope>
    <source>
        <strain evidence="12 13">LacT</strain>
    </source>
</reference>
<keyword evidence="10" id="KW-0175">Coiled coil</keyword>
<evidence type="ECO:0000256" key="2">
    <source>
        <dbReference type="ARBA" id="ARBA00022801"/>
    </source>
</evidence>
<evidence type="ECO:0000256" key="10">
    <source>
        <dbReference type="SAM" id="Coils"/>
    </source>
</evidence>
<dbReference type="PROSITE" id="PS51198">
    <property type="entry name" value="UVRD_HELICASE_ATP_BIND"/>
    <property type="match status" value="1"/>
</dbReference>
<evidence type="ECO:0000256" key="3">
    <source>
        <dbReference type="ARBA" id="ARBA00022806"/>
    </source>
</evidence>
<protein>
    <recommendedName>
        <fullName evidence="7">DNA 3'-5' helicase</fullName>
        <ecNumber evidence="7">5.6.2.4</ecNumber>
    </recommendedName>
</protein>
<dbReference type="NCBIfam" id="NF041464">
    <property type="entry name" value="HelD_BACSU"/>
    <property type="match status" value="1"/>
</dbReference>
<dbReference type="EC" id="5.6.2.4" evidence="7"/>
<accession>A0A833M8T5</accession>
<dbReference type="GO" id="GO:0005524">
    <property type="term" value="F:ATP binding"/>
    <property type="evidence" value="ECO:0007669"/>
    <property type="project" value="UniProtKB-UniRule"/>
</dbReference>
<dbReference type="Pfam" id="PF13361">
    <property type="entry name" value="UvrD_C"/>
    <property type="match status" value="1"/>
</dbReference>
<keyword evidence="2 9" id="KW-0378">Hydrolase</keyword>
<dbReference type="GO" id="GO:0043138">
    <property type="term" value="F:3'-5' DNA helicase activity"/>
    <property type="evidence" value="ECO:0007669"/>
    <property type="project" value="UniProtKB-EC"/>
</dbReference>